<dbReference type="GO" id="GO:0006260">
    <property type="term" value="P:DNA replication"/>
    <property type="evidence" value="ECO:0007669"/>
    <property type="project" value="UniProtKB-KW"/>
</dbReference>
<dbReference type="EMBL" id="JAEAOA010000186">
    <property type="protein sequence ID" value="KAK3604187.1"/>
    <property type="molecule type" value="Genomic_DNA"/>
</dbReference>
<accession>A0AAE0W8D2</accession>
<evidence type="ECO:0000256" key="12">
    <source>
        <dbReference type="ARBA" id="ARBA00022840"/>
    </source>
</evidence>
<dbReference type="PANTHER" id="PTHR43096">
    <property type="entry name" value="DNAJ HOMOLOG 1, MITOCHONDRIAL-RELATED"/>
    <property type="match status" value="1"/>
</dbReference>
<dbReference type="InterPro" id="IPR013126">
    <property type="entry name" value="Hsp_70_fam"/>
</dbReference>
<dbReference type="NCBIfam" id="NF008035">
    <property type="entry name" value="PRK10767.1"/>
    <property type="match status" value="1"/>
</dbReference>
<evidence type="ECO:0000256" key="9">
    <source>
        <dbReference type="ARBA" id="ARBA00022741"/>
    </source>
</evidence>
<evidence type="ECO:0000256" key="15">
    <source>
        <dbReference type="PROSITE-ProRule" id="PRU00546"/>
    </source>
</evidence>
<feature type="domain" description="CR-type" evidence="17">
    <location>
        <begin position="317"/>
        <end position="395"/>
    </location>
</feature>
<evidence type="ECO:0000256" key="2">
    <source>
        <dbReference type="ARBA" id="ARBA00004496"/>
    </source>
</evidence>
<dbReference type="InterPro" id="IPR029048">
    <property type="entry name" value="HSP70_C_sf"/>
</dbReference>
<dbReference type="Gene3D" id="1.20.1270.10">
    <property type="match status" value="1"/>
</dbReference>
<keyword evidence="13" id="KW-0346">Stress response</keyword>
<comment type="subcellular location">
    <subcellularLocation>
        <location evidence="2">Cytoplasm</location>
    </subcellularLocation>
</comment>
<keyword evidence="12" id="KW-0067">ATP-binding</keyword>
<evidence type="ECO:0000313" key="19">
    <source>
        <dbReference type="Proteomes" id="UP001195483"/>
    </source>
</evidence>
<sequence>MTKLIERNTTIPTKKSQVFTTAADNQPAVSIHVLQGEREMSRDNKTIGKFELVGIAPSPRGVPQIEVTFDIDANGIMHVSAKDLGTGKEQKIKITASGGLNDAEIQRMVDEAEKFAEQDKKNRQLIDAKNEADNLGYTVEKFMSESKDKIPEADRTQMESAVKEMRTKAETSSEPDDIKAEVDKVNKLFHEFSQRMYQQAGAATGGEGGSGSSNKSGNDKDGEPKKNLKKPQKRMKCCLTQKKRSQYDNFGFAGDAFSGGGGGNPFEGNFGGFNDIFGDVFSEFFGGGNGGRASSGMRRGANLQYNLEITFEQAAFGHSVEVDIPKTESCHSCGGTGAHSKNDIQTCRTCNGMGKVRSEKGFFSVTTTCPACQGMGRIIRNSCTHCKGEGVEQVRKRIKVNVPAGINHGQKMKITGEGEQSVGGGQPGDLYIVFHVKEHPIFKRDDYDLLCDIPISVTKAALGGEIDVPTLSGKVKLTIPPGTQNHRVFRLKNQGIQRLNSTDRGNMMVKIIVEIPTNLSKRQKELLQELDESFGEEQSPMFKSFLDKIKNIF</sequence>
<dbReference type="InterPro" id="IPR012724">
    <property type="entry name" value="DnaJ"/>
</dbReference>
<dbReference type="HAMAP" id="MF_01152">
    <property type="entry name" value="DnaJ"/>
    <property type="match status" value="1"/>
</dbReference>
<dbReference type="Pfam" id="PF00684">
    <property type="entry name" value="DnaJ_CXXCXGXG"/>
    <property type="match status" value="1"/>
</dbReference>
<keyword evidence="7 15" id="KW-0479">Metal-binding</keyword>
<evidence type="ECO:0000256" key="11">
    <source>
        <dbReference type="ARBA" id="ARBA00022833"/>
    </source>
</evidence>
<dbReference type="SUPFAM" id="SSF49493">
    <property type="entry name" value="HSP40/DnaJ peptide-binding domain"/>
    <property type="match status" value="2"/>
</dbReference>
<reference evidence="18" key="2">
    <citation type="journal article" date="2021" name="Genome Biol. Evol.">
        <title>Developing a high-quality reference genome for a parasitic bivalve with doubly uniparental inheritance (Bivalvia: Unionida).</title>
        <authorList>
            <person name="Smith C.H."/>
        </authorList>
    </citation>
    <scope>NUCLEOTIDE SEQUENCE</scope>
    <source>
        <strain evidence="18">CHS0354</strain>
        <tissue evidence="18">Mantle</tissue>
    </source>
</reference>
<feature type="region of interest" description="Disordered" evidence="16">
    <location>
        <begin position="146"/>
        <end position="177"/>
    </location>
</feature>
<feature type="region of interest" description="Disordered" evidence="16">
    <location>
        <begin position="200"/>
        <end position="235"/>
    </location>
</feature>
<evidence type="ECO:0000256" key="7">
    <source>
        <dbReference type="ARBA" id="ARBA00022723"/>
    </source>
</evidence>
<dbReference type="Pfam" id="PF01556">
    <property type="entry name" value="DnaJ_C"/>
    <property type="match status" value="1"/>
</dbReference>
<dbReference type="FunFam" id="2.10.230.10:FF:000002">
    <property type="entry name" value="Molecular chaperone DnaJ"/>
    <property type="match status" value="1"/>
</dbReference>
<dbReference type="GO" id="GO:0008270">
    <property type="term" value="F:zinc ion binding"/>
    <property type="evidence" value="ECO:0007669"/>
    <property type="project" value="UniProtKB-KW"/>
</dbReference>
<evidence type="ECO:0000256" key="16">
    <source>
        <dbReference type="SAM" id="MobiDB-lite"/>
    </source>
</evidence>
<comment type="caution">
    <text evidence="18">The sequence shown here is derived from an EMBL/GenBank/DDBJ whole genome shotgun (WGS) entry which is preliminary data.</text>
</comment>
<dbReference type="CDD" id="cd10719">
    <property type="entry name" value="DnaJ_zf"/>
    <property type="match status" value="1"/>
</dbReference>
<dbReference type="GO" id="GO:0009408">
    <property type="term" value="P:response to heat"/>
    <property type="evidence" value="ECO:0007669"/>
    <property type="project" value="InterPro"/>
</dbReference>
<keyword evidence="9" id="KW-0547">Nucleotide-binding</keyword>
<dbReference type="Proteomes" id="UP001195483">
    <property type="component" value="Unassembled WGS sequence"/>
</dbReference>
<dbReference type="SUPFAM" id="SSF100934">
    <property type="entry name" value="Heat shock protein 70kD (HSP70), C-terminal subdomain"/>
    <property type="match status" value="1"/>
</dbReference>
<comment type="similarity">
    <text evidence="3">Belongs to the heat shock protein 70 family.</text>
</comment>
<keyword evidence="6" id="KW-0235">DNA replication</keyword>
<keyword evidence="10 15" id="KW-0863">Zinc-finger</keyword>
<dbReference type="InterPro" id="IPR029047">
    <property type="entry name" value="HSP70_peptide-bd_sf"/>
</dbReference>
<keyword evidence="8" id="KW-0677">Repeat</keyword>
<evidence type="ECO:0000256" key="8">
    <source>
        <dbReference type="ARBA" id="ARBA00022737"/>
    </source>
</evidence>
<dbReference type="InterPro" id="IPR001305">
    <property type="entry name" value="HSP_DnaJ_Cys-rich_dom"/>
</dbReference>
<feature type="compositionally biased region" description="Basic and acidic residues" evidence="16">
    <location>
        <begin position="217"/>
        <end position="226"/>
    </location>
</feature>
<dbReference type="PANTHER" id="PTHR43096:SF48">
    <property type="entry name" value="CHAPERONE PROTEIN DNAJ"/>
    <property type="match status" value="1"/>
</dbReference>
<dbReference type="FunFam" id="2.60.34.10:FF:000012">
    <property type="entry name" value="Heat shock 70 kDa protein"/>
    <property type="match status" value="1"/>
</dbReference>
<dbReference type="InterPro" id="IPR002939">
    <property type="entry name" value="DnaJ_C"/>
</dbReference>
<dbReference type="FunFam" id="2.60.260.20:FF:000004">
    <property type="entry name" value="Molecular chaperone DnaJ"/>
    <property type="match status" value="1"/>
</dbReference>
<dbReference type="CDD" id="cd10747">
    <property type="entry name" value="DnaJ_C"/>
    <property type="match status" value="1"/>
</dbReference>
<dbReference type="GO" id="GO:0005737">
    <property type="term" value="C:cytoplasm"/>
    <property type="evidence" value="ECO:0007669"/>
    <property type="project" value="UniProtKB-SubCell"/>
</dbReference>
<evidence type="ECO:0000256" key="13">
    <source>
        <dbReference type="ARBA" id="ARBA00023016"/>
    </source>
</evidence>
<keyword evidence="14" id="KW-0143">Chaperone</keyword>
<dbReference type="Gene3D" id="2.60.260.20">
    <property type="entry name" value="Urease metallochaperone UreE, N-terminal domain"/>
    <property type="match status" value="2"/>
</dbReference>
<protein>
    <recommendedName>
        <fullName evidence="17">CR-type domain-containing protein</fullName>
    </recommendedName>
</protein>
<dbReference type="SUPFAM" id="SSF57938">
    <property type="entry name" value="DnaJ/Hsp40 cysteine-rich domain"/>
    <property type="match status" value="1"/>
</dbReference>
<dbReference type="FunFam" id="1.20.1270.10:FF:000001">
    <property type="entry name" value="Molecular chaperone DnaK"/>
    <property type="match status" value="1"/>
</dbReference>
<dbReference type="Gene3D" id="2.60.34.10">
    <property type="entry name" value="Substrate Binding Domain Of DNAk, Chain A, domain 1"/>
    <property type="match status" value="1"/>
</dbReference>
<comment type="subunit">
    <text evidence="4">Homodimer.</text>
</comment>
<evidence type="ECO:0000256" key="3">
    <source>
        <dbReference type="ARBA" id="ARBA00007381"/>
    </source>
</evidence>
<evidence type="ECO:0000256" key="5">
    <source>
        <dbReference type="ARBA" id="ARBA00022490"/>
    </source>
</evidence>
<organism evidence="18 19">
    <name type="scientific">Potamilus streckersoni</name>
    <dbReference type="NCBI Taxonomy" id="2493646"/>
    <lineage>
        <taxon>Eukaryota</taxon>
        <taxon>Metazoa</taxon>
        <taxon>Spiralia</taxon>
        <taxon>Lophotrochozoa</taxon>
        <taxon>Mollusca</taxon>
        <taxon>Bivalvia</taxon>
        <taxon>Autobranchia</taxon>
        <taxon>Heteroconchia</taxon>
        <taxon>Palaeoheterodonta</taxon>
        <taxon>Unionida</taxon>
        <taxon>Unionoidea</taxon>
        <taxon>Unionidae</taxon>
        <taxon>Ambleminae</taxon>
        <taxon>Lampsilini</taxon>
        <taxon>Potamilus</taxon>
    </lineage>
</organism>
<dbReference type="AlphaFoldDB" id="A0AAE0W8D2"/>
<dbReference type="InterPro" id="IPR036410">
    <property type="entry name" value="HSP_DnaJ_Cys-rich_dom_sf"/>
</dbReference>
<evidence type="ECO:0000256" key="14">
    <source>
        <dbReference type="ARBA" id="ARBA00023186"/>
    </source>
</evidence>
<evidence type="ECO:0000256" key="4">
    <source>
        <dbReference type="ARBA" id="ARBA00011738"/>
    </source>
</evidence>
<reference evidence="18" key="1">
    <citation type="journal article" date="2021" name="Genome Biol. Evol.">
        <title>A High-Quality Reference Genome for a Parasitic Bivalve with Doubly Uniparental Inheritance (Bivalvia: Unionida).</title>
        <authorList>
            <person name="Smith C.H."/>
        </authorList>
    </citation>
    <scope>NUCLEOTIDE SEQUENCE</scope>
    <source>
        <strain evidence="18">CHS0354</strain>
    </source>
</reference>
<dbReference type="GO" id="GO:0140662">
    <property type="term" value="F:ATP-dependent protein folding chaperone"/>
    <property type="evidence" value="ECO:0007669"/>
    <property type="project" value="InterPro"/>
</dbReference>
<evidence type="ECO:0000256" key="1">
    <source>
        <dbReference type="ARBA" id="ARBA00001947"/>
    </source>
</evidence>
<dbReference type="Gene3D" id="2.10.230.10">
    <property type="entry name" value="Heat shock protein DnaJ, cysteine-rich domain"/>
    <property type="match status" value="1"/>
</dbReference>
<proteinExistence type="inferred from homology"/>
<feature type="zinc finger region" description="CR-type" evidence="15">
    <location>
        <begin position="317"/>
        <end position="395"/>
    </location>
</feature>
<gene>
    <name evidence="18" type="ORF">CHS0354_001995</name>
</gene>
<dbReference type="GO" id="GO:0042026">
    <property type="term" value="P:protein refolding"/>
    <property type="evidence" value="ECO:0007669"/>
    <property type="project" value="TreeGrafter"/>
</dbReference>
<evidence type="ECO:0000313" key="18">
    <source>
        <dbReference type="EMBL" id="KAK3604187.1"/>
    </source>
</evidence>
<dbReference type="SUPFAM" id="SSF100920">
    <property type="entry name" value="Heat shock protein 70kD (HSP70), peptide-binding domain"/>
    <property type="match status" value="1"/>
</dbReference>
<keyword evidence="11 15" id="KW-0862">Zinc</keyword>
<dbReference type="PROSITE" id="PS51188">
    <property type="entry name" value="ZF_CR"/>
    <property type="match status" value="1"/>
</dbReference>
<dbReference type="GO" id="GO:0051082">
    <property type="term" value="F:unfolded protein binding"/>
    <property type="evidence" value="ECO:0007669"/>
    <property type="project" value="InterPro"/>
</dbReference>
<evidence type="ECO:0000256" key="6">
    <source>
        <dbReference type="ARBA" id="ARBA00022705"/>
    </source>
</evidence>
<reference evidence="18" key="3">
    <citation type="submission" date="2023-05" db="EMBL/GenBank/DDBJ databases">
        <authorList>
            <person name="Smith C.H."/>
        </authorList>
    </citation>
    <scope>NUCLEOTIDE SEQUENCE</scope>
    <source>
        <strain evidence="18">CHS0354</strain>
        <tissue evidence="18">Mantle</tissue>
    </source>
</reference>
<evidence type="ECO:0000259" key="17">
    <source>
        <dbReference type="PROSITE" id="PS51188"/>
    </source>
</evidence>
<name>A0AAE0W8D2_9BIVA</name>
<keyword evidence="19" id="KW-1185">Reference proteome</keyword>
<dbReference type="Pfam" id="PF00012">
    <property type="entry name" value="HSP70"/>
    <property type="match status" value="1"/>
</dbReference>
<dbReference type="GO" id="GO:0005524">
    <property type="term" value="F:ATP binding"/>
    <property type="evidence" value="ECO:0007669"/>
    <property type="project" value="UniProtKB-KW"/>
</dbReference>
<comment type="cofactor">
    <cofactor evidence="1">
        <name>Zn(2+)</name>
        <dbReference type="ChEBI" id="CHEBI:29105"/>
    </cofactor>
</comment>
<keyword evidence="5" id="KW-0963">Cytoplasm</keyword>
<dbReference type="GO" id="GO:0031072">
    <property type="term" value="F:heat shock protein binding"/>
    <property type="evidence" value="ECO:0007669"/>
    <property type="project" value="InterPro"/>
</dbReference>
<dbReference type="InterPro" id="IPR008971">
    <property type="entry name" value="HSP40/DnaJ_pept-bd"/>
</dbReference>
<evidence type="ECO:0000256" key="10">
    <source>
        <dbReference type="ARBA" id="ARBA00022771"/>
    </source>
</evidence>